<dbReference type="EMBL" id="BARS01042603">
    <property type="protein sequence ID" value="GAG30616.1"/>
    <property type="molecule type" value="Genomic_DNA"/>
</dbReference>
<dbReference type="AlphaFoldDB" id="X0Y130"/>
<comment type="caution">
    <text evidence="2">The sequence shown here is derived from an EMBL/GenBank/DDBJ whole genome shotgun (WGS) entry which is preliminary data.</text>
</comment>
<name>X0Y130_9ZZZZ</name>
<keyword evidence="1" id="KW-0472">Membrane</keyword>
<organism evidence="2">
    <name type="scientific">marine sediment metagenome</name>
    <dbReference type="NCBI Taxonomy" id="412755"/>
    <lineage>
        <taxon>unclassified sequences</taxon>
        <taxon>metagenomes</taxon>
        <taxon>ecological metagenomes</taxon>
    </lineage>
</organism>
<proteinExistence type="predicted"/>
<evidence type="ECO:0000313" key="2">
    <source>
        <dbReference type="EMBL" id="GAG30616.1"/>
    </source>
</evidence>
<feature type="transmembrane region" description="Helical" evidence="1">
    <location>
        <begin position="34"/>
        <end position="54"/>
    </location>
</feature>
<evidence type="ECO:0000256" key="1">
    <source>
        <dbReference type="SAM" id="Phobius"/>
    </source>
</evidence>
<accession>X0Y130</accession>
<reference evidence="2" key="1">
    <citation type="journal article" date="2014" name="Front. Microbiol.">
        <title>High frequency of phylogenetically diverse reductive dehalogenase-homologous genes in deep subseafloor sedimentary metagenomes.</title>
        <authorList>
            <person name="Kawai M."/>
            <person name="Futagami T."/>
            <person name="Toyoda A."/>
            <person name="Takaki Y."/>
            <person name="Nishi S."/>
            <person name="Hori S."/>
            <person name="Arai W."/>
            <person name="Tsubouchi T."/>
            <person name="Morono Y."/>
            <person name="Uchiyama I."/>
            <person name="Ito T."/>
            <person name="Fujiyama A."/>
            <person name="Inagaki F."/>
            <person name="Takami H."/>
        </authorList>
    </citation>
    <scope>NUCLEOTIDE SEQUENCE</scope>
    <source>
        <strain evidence="2">Expedition CK06-06</strain>
    </source>
</reference>
<feature type="non-terminal residue" evidence="2">
    <location>
        <position position="1"/>
    </location>
</feature>
<gene>
    <name evidence="2" type="ORF">S01H1_64627</name>
</gene>
<protein>
    <recommendedName>
        <fullName evidence="3">Lysoplasmalogenase</fullName>
    </recommendedName>
</protein>
<feature type="transmembrane region" description="Helical" evidence="1">
    <location>
        <begin position="6"/>
        <end position="27"/>
    </location>
</feature>
<keyword evidence="1" id="KW-1133">Transmembrane helix</keyword>
<evidence type="ECO:0008006" key="3">
    <source>
        <dbReference type="Google" id="ProtNLM"/>
    </source>
</evidence>
<sequence length="91" mass="10145">IDLGEWVRYVSPAIYVMIPLSATLLSYSLYKKGLQLHAGVGLVAAVIDAAIWLMGGPVNALNQTIALEPFSVWQIYVGLHMYRLEEPNEWV</sequence>
<keyword evidence="1" id="KW-0812">Transmembrane</keyword>